<proteinExistence type="predicted"/>
<keyword evidence="1" id="KW-0812">Transmembrane</keyword>
<protein>
    <submittedName>
        <fullName evidence="2">Predicted membrane protein</fullName>
    </submittedName>
</protein>
<accession>A0A8H2M7H3</accession>
<name>A0A8H2M7H3_9FIRM</name>
<reference evidence="2 3" key="1">
    <citation type="submission" date="2019-02" db="EMBL/GenBank/DDBJ databases">
        <authorList>
            <consortium name="Pathogen Informatics"/>
        </authorList>
    </citation>
    <scope>NUCLEOTIDE SEQUENCE [LARGE SCALE GENOMIC DNA]</scope>
    <source>
        <strain evidence="2 3">3012STDY7089603</strain>
    </source>
</reference>
<dbReference type="Pfam" id="PF07155">
    <property type="entry name" value="ECF-ribofla_trS"/>
    <property type="match status" value="1"/>
</dbReference>
<keyword evidence="1" id="KW-0472">Membrane</keyword>
<evidence type="ECO:0000313" key="2">
    <source>
        <dbReference type="EMBL" id="VFB15705.1"/>
    </source>
</evidence>
<comment type="caution">
    <text evidence="2">The sequence shown here is derived from an EMBL/GenBank/DDBJ whole genome shotgun (WGS) entry which is preliminary data.</text>
</comment>
<feature type="transmembrane region" description="Helical" evidence="1">
    <location>
        <begin position="68"/>
        <end position="87"/>
    </location>
</feature>
<feature type="transmembrane region" description="Helical" evidence="1">
    <location>
        <begin position="93"/>
        <end position="119"/>
    </location>
</feature>
<dbReference type="InterPro" id="IPR009825">
    <property type="entry name" value="ECF_substrate-spec-like"/>
</dbReference>
<feature type="transmembrane region" description="Helical" evidence="1">
    <location>
        <begin position="131"/>
        <end position="148"/>
    </location>
</feature>
<keyword evidence="1" id="KW-1133">Transmembrane helix</keyword>
<evidence type="ECO:0000256" key="1">
    <source>
        <dbReference type="SAM" id="Phobius"/>
    </source>
</evidence>
<feature type="transmembrane region" description="Helical" evidence="1">
    <location>
        <begin position="12"/>
        <end position="32"/>
    </location>
</feature>
<feature type="transmembrane region" description="Helical" evidence="1">
    <location>
        <begin position="197"/>
        <end position="218"/>
    </location>
</feature>
<evidence type="ECO:0000313" key="3">
    <source>
        <dbReference type="Proteomes" id="UP000377798"/>
    </source>
</evidence>
<organism evidence="2 3">
    <name type="scientific">Urinicoccus massiliensis</name>
    <dbReference type="NCBI Taxonomy" id="1723382"/>
    <lineage>
        <taxon>Bacteria</taxon>
        <taxon>Bacillati</taxon>
        <taxon>Bacillota</taxon>
        <taxon>Tissierellia</taxon>
        <taxon>Tissierellales</taxon>
        <taxon>Peptoniphilaceae</taxon>
        <taxon>Urinicoccus</taxon>
    </lineage>
</organism>
<sequence length="240" mass="26727">METRGKNRLVSLLSGLVIFIGIPGLLIFGMTALNDRKYLFISLCILLLTSLPLLFLFERRGVKTRELILIAGLSAIGVAGRMAFFWIPHVKPVAAVTIVSAIALGPQAGFVVGAMIMFVSNFSFGQGPMSPWQMFCFGIIGFVAGSLFEKFKLPKNKWTMASYGFLSIFLFFGSIMNPISVISFYEEINKDMIVLSYLRGLPIDLIHATGTFAFLFFFGESFLEKIQRIQVKYGLLDDRS</sequence>
<keyword evidence="3" id="KW-1185">Reference proteome</keyword>
<dbReference type="RefSeq" id="WP_131748106.1">
    <property type="nucleotide sequence ID" value="NZ_CAACYI010000001.1"/>
</dbReference>
<feature type="transmembrane region" description="Helical" evidence="1">
    <location>
        <begin position="38"/>
        <end position="56"/>
    </location>
</feature>
<dbReference type="Gene3D" id="1.10.1760.20">
    <property type="match status" value="1"/>
</dbReference>
<dbReference type="GO" id="GO:0016020">
    <property type="term" value="C:membrane"/>
    <property type="evidence" value="ECO:0007669"/>
    <property type="project" value="InterPro"/>
</dbReference>
<gene>
    <name evidence="2" type="ORF">NCTC13150_00207</name>
</gene>
<dbReference type="AlphaFoldDB" id="A0A8H2M7H3"/>
<dbReference type="EMBL" id="CAACYI010000001">
    <property type="protein sequence ID" value="VFB15705.1"/>
    <property type="molecule type" value="Genomic_DNA"/>
</dbReference>
<dbReference type="Proteomes" id="UP000377798">
    <property type="component" value="Unassembled WGS sequence"/>
</dbReference>
<feature type="transmembrane region" description="Helical" evidence="1">
    <location>
        <begin position="160"/>
        <end position="185"/>
    </location>
</feature>